<protein>
    <submittedName>
        <fullName evidence="1">Uncharacterized protein</fullName>
    </submittedName>
</protein>
<dbReference type="EMBL" id="BSTK01000025">
    <property type="protein sequence ID" value="GLY92148.1"/>
    <property type="molecule type" value="Genomic_DNA"/>
</dbReference>
<evidence type="ECO:0000313" key="2">
    <source>
        <dbReference type="Proteomes" id="UP001165074"/>
    </source>
</evidence>
<accession>A0A9W6SET9</accession>
<comment type="caution">
    <text evidence="1">The sequence shown here is derived from an EMBL/GenBank/DDBJ whole genome shotgun (WGS) entry which is preliminary data.</text>
</comment>
<dbReference type="RefSeq" id="WP_285584154.1">
    <property type="nucleotide sequence ID" value="NZ_BSTK01000025.1"/>
</dbReference>
<name>A0A9W6SET9_9ACTN</name>
<dbReference type="AlphaFoldDB" id="A0A9W6SET9"/>
<keyword evidence="2" id="KW-1185">Reference proteome</keyword>
<proteinExistence type="predicted"/>
<reference evidence="1" key="1">
    <citation type="submission" date="2023-03" db="EMBL/GenBank/DDBJ databases">
        <title>Actinoallomurus iriomotensis NBRC 103684.</title>
        <authorList>
            <person name="Ichikawa N."/>
            <person name="Sato H."/>
            <person name="Tonouchi N."/>
        </authorList>
    </citation>
    <scope>NUCLEOTIDE SEQUENCE</scope>
    <source>
        <strain evidence="1">NBRC 103684</strain>
    </source>
</reference>
<dbReference type="Proteomes" id="UP001165074">
    <property type="component" value="Unassembled WGS sequence"/>
</dbReference>
<sequence length="115" mass="13765">MNREEMREALRRDGVPDELYELGALDGGSRTGDGWDFLEERDHAWVVGRVERGRREVLERFDTEDEACRFFHDRLVRMWTPRVPAPETPEEEERGRRITEEAVRRFKDSMKAREE</sequence>
<evidence type="ECO:0000313" key="1">
    <source>
        <dbReference type="EMBL" id="GLY92148.1"/>
    </source>
</evidence>
<gene>
    <name evidence="1" type="ORF">Airi02_100760</name>
</gene>
<organism evidence="1 2">
    <name type="scientific">Actinoallomurus iriomotensis</name>
    <dbReference type="NCBI Taxonomy" id="478107"/>
    <lineage>
        <taxon>Bacteria</taxon>
        <taxon>Bacillati</taxon>
        <taxon>Actinomycetota</taxon>
        <taxon>Actinomycetes</taxon>
        <taxon>Streptosporangiales</taxon>
        <taxon>Thermomonosporaceae</taxon>
        <taxon>Actinoallomurus</taxon>
    </lineage>
</organism>